<comment type="caution">
    <text evidence="1">The sequence shown here is derived from an EMBL/GenBank/DDBJ whole genome shotgun (WGS) entry which is preliminary data.</text>
</comment>
<proteinExistence type="predicted"/>
<evidence type="ECO:0000313" key="1">
    <source>
        <dbReference type="EMBL" id="TNN24812.1"/>
    </source>
</evidence>
<name>A0A4Z2E923_9TELE</name>
<evidence type="ECO:0000313" key="2">
    <source>
        <dbReference type="Proteomes" id="UP000314294"/>
    </source>
</evidence>
<keyword evidence="2" id="KW-1185">Reference proteome</keyword>
<protein>
    <submittedName>
        <fullName evidence="1">Uncharacterized protein</fullName>
    </submittedName>
</protein>
<dbReference type="EMBL" id="SRLO01014203">
    <property type="protein sequence ID" value="TNN24812.1"/>
    <property type="molecule type" value="Genomic_DNA"/>
</dbReference>
<organism evidence="1 2">
    <name type="scientific">Liparis tanakae</name>
    <name type="common">Tanaka's snailfish</name>
    <dbReference type="NCBI Taxonomy" id="230148"/>
    <lineage>
        <taxon>Eukaryota</taxon>
        <taxon>Metazoa</taxon>
        <taxon>Chordata</taxon>
        <taxon>Craniata</taxon>
        <taxon>Vertebrata</taxon>
        <taxon>Euteleostomi</taxon>
        <taxon>Actinopterygii</taxon>
        <taxon>Neopterygii</taxon>
        <taxon>Teleostei</taxon>
        <taxon>Neoteleostei</taxon>
        <taxon>Acanthomorphata</taxon>
        <taxon>Eupercaria</taxon>
        <taxon>Perciformes</taxon>
        <taxon>Cottioidei</taxon>
        <taxon>Cottales</taxon>
        <taxon>Liparidae</taxon>
        <taxon>Liparis</taxon>
    </lineage>
</organism>
<gene>
    <name evidence="1" type="ORF">EYF80_065062</name>
</gene>
<dbReference type="AlphaFoldDB" id="A0A4Z2E923"/>
<sequence length="110" mass="12724">MLTNNMAPPLSTDIHSEDSSLGSRYFDHVITHATVLLNDSVFFPQSPPEMDAWESHLWPSVHLELHEAEDGFMTSRDVIPLERGDNKGGTQRTQRTMVEHIEHREQWWNT</sequence>
<dbReference type="Proteomes" id="UP000314294">
    <property type="component" value="Unassembled WGS sequence"/>
</dbReference>
<reference evidence="1 2" key="1">
    <citation type="submission" date="2019-03" db="EMBL/GenBank/DDBJ databases">
        <title>First draft genome of Liparis tanakae, snailfish: a comprehensive survey of snailfish specific genes.</title>
        <authorList>
            <person name="Kim W."/>
            <person name="Song I."/>
            <person name="Jeong J.-H."/>
            <person name="Kim D."/>
            <person name="Kim S."/>
            <person name="Ryu S."/>
            <person name="Song J.Y."/>
            <person name="Lee S.K."/>
        </authorList>
    </citation>
    <scope>NUCLEOTIDE SEQUENCE [LARGE SCALE GENOMIC DNA]</scope>
    <source>
        <tissue evidence="1">Muscle</tissue>
    </source>
</reference>
<accession>A0A4Z2E923</accession>